<dbReference type="PRINTS" id="PR00171">
    <property type="entry name" value="SUGRTRNSPORT"/>
</dbReference>
<dbReference type="PANTHER" id="PTHR48022">
    <property type="entry name" value="PLASTIDIC GLUCOSE TRANSPORTER 4"/>
    <property type="match status" value="1"/>
</dbReference>
<comment type="similarity">
    <text evidence="2">Belongs to the major facilitator superfamily. Sugar transporter (TC 2.A.1.1) family.</text>
</comment>
<keyword evidence="3" id="KW-0813">Transport</keyword>
<evidence type="ECO:0000256" key="3">
    <source>
        <dbReference type="ARBA" id="ARBA00022448"/>
    </source>
</evidence>
<evidence type="ECO:0000313" key="10">
    <source>
        <dbReference type="Proteomes" id="UP000070700"/>
    </source>
</evidence>
<protein>
    <submittedName>
        <fullName evidence="9">MFS sugar transporter-like protein</fullName>
    </submittedName>
</protein>
<keyword evidence="9" id="KW-0762">Sugar transport</keyword>
<evidence type="ECO:0000256" key="1">
    <source>
        <dbReference type="ARBA" id="ARBA00004141"/>
    </source>
</evidence>
<feature type="transmembrane region" description="Helical" evidence="7">
    <location>
        <begin position="436"/>
        <end position="455"/>
    </location>
</feature>
<organism evidence="9 10">
    <name type="scientific">Mollisia scopiformis</name>
    <name type="common">Conifer needle endophyte fungus</name>
    <name type="synonym">Phialocephala scopiformis</name>
    <dbReference type="NCBI Taxonomy" id="149040"/>
    <lineage>
        <taxon>Eukaryota</taxon>
        <taxon>Fungi</taxon>
        <taxon>Dikarya</taxon>
        <taxon>Ascomycota</taxon>
        <taxon>Pezizomycotina</taxon>
        <taxon>Leotiomycetes</taxon>
        <taxon>Helotiales</taxon>
        <taxon>Mollisiaceae</taxon>
        <taxon>Mollisia</taxon>
    </lineage>
</organism>
<dbReference type="Gene3D" id="1.20.1250.20">
    <property type="entry name" value="MFS general substrate transporter like domains"/>
    <property type="match status" value="1"/>
</dbReference>
<dbReference type="Proteomes" id="UP000070700">
    <property type="component" value="Unassembled WGS sequence"/>
</dbReference>
<evidence type="ECO:0000256" key="7">
    <source>
        <dbReference type="SAM" id="Phobius"/>
    </source>
</evidence>
<feature type="transmembrane region" description="Helical" evidence="7">
    <location>
        <begin position="307"/>
        <end position="324"/>
    </location>
</feature>
<dbReference type="KEGG" id="psco:LY89DRAFT_785298"/>
<keyword evidence="4 7" id="KW-0812">Transmembrane</keyword>
<feature type="transmembrane region" description="Helical" evidence="7">
    <location>
        <begin position="336"/>
        <end position="356"/>
    </location>
</feature>
<feature type="domain" description="Major facilitator superfamily (MFS) profile" evidence="8">
    <location>
        <begin position="18"/>
        <end position="458"/>
    </location>
</feature>
<dbReference type="EMBL" id="KQ947423">
    <property type="protein sequence ID" value="KUJ12704.1"/>
    <property type="molecule type" value="Genomic_DNA"/>
</dbReference>
<feature type="transmembrane region" description="Helical" evidence="7">
    <location>
        <begin position="145"/>
        <end position="165"/>
    </location>
</feature>
<dbReference type="AlphaFoldDB" id="A0A194WYE3"/>
<reference evidence="9 10" key="1">
    <citation type="submission" date="2015-10" db="EMBL/GenBank/DDBJ databases">
        <title>Full genome of DAOMC 229536 Phialocephala scopiformis, a fungal endophyte of spruce producing the potent anti-insectan compound rugulosin.</title>
        <authorList>
            <consortium name="DOE Joint Genome Institute"/>
            <person name="Walker A.K."/>
            <person name="Frasz S.L."/>
            <person name="Seifert K.A."/>
            <person name="Miller J.D."/>
            <person name="Mondo S.J."/>
            <person name="Labutti K."/>
            <person name="Lipzen A."/>
            <person name="Dockter R."/>
            <person name="Kennedy M."/>
            <person name="Grigoriev I.V."/>
            <person name="Spatafora J.W."/>
        </authorList>
    </citation>
    <scope>NUCLEOTIDE SEQUENCE [LARGE SCALE GENOMIC DNA]</scope>
    <source>
        <strain evidence="9 10">CBS 120377</strain>
    </source>
</reference>
<feature type="transmembrane region" description="Helical" evidence="7">
    <location>
        <begin position="271"/>
        <end position="295"/>
    </location>
</feature>
<evidence type="ECO:0000256" key="2">
    <source>
        <dbReference type="ARBA" id="ARBA00010992"/>
    </source>
</evidence>
<feature type="transmembrane region" description="Helical" evidence="7">
    <location>
        <begin position="405"/>
        <end position="424"/>
    </location>
</feature>
<evidence type="ECO:0000256" key="5">
    <source>
        <dbReference type="ARBA" id="ARBA00022989"/>
    </source>
</evidence>
<name>A0A194WYE3_MOLSC</name>
<dbReference type="InterPro" id="IPR036259">
    <property type="entry name" value="MFS_trans_sf"/>
</dbReference>
<dbReference type="Pfam" id="PF00083">
    <property type="entry name" value="Sugar_tr"/>
    <property type="match status" value="1"/>
</dbReference>
<feature type="transmembrane region" description="Helical" evidence="7">
    <location>
        <begin position="14"/>
        <end position="41"/>
    </location>
</feature>
<feature type="transmembrane region" description="Helical" evidence="7">
    <location>
        <begin position="362"/>
        <end position="384"/>
    </location>
</feature>
<dbReference type="OrthoDB" id="6612291at2759"/>
<evidence type="ECO:0000259" key="8">
    <source>
        <dbReference type="PROSITE" id="PS50850"/>
    </source>
</evidence>
<dbReference type="SUPFAM" id="SSF103473">
    <property type="entry name" value="MFS general substrate transporter"/>
    <property type="match status" value="1"/>
</dbReference>
<evidence type="ECO:0000313" key="9">
    <source>
        <dbReference type="EMBL" id="KUJ12704.1"/>
    </source>
</evidence>
<evidence type="ECO:0000256" key="4">
    <source>
        <dbReference type="ARBA" id="ARBA00022692"/>
    </source>
</evidence>
<dbReference type="GeneID" id="28832604"/>
<accession>A0A194WYE3</accession>
<proteinExistence type="inferred from homology"/>
<feature type="transmembrane region" description="Helical" evidence="7">
    <location>
        <begin position="61"/>
        <end position="79"/>
    </location>
</feature>
<dbReference type="InterPro" id="IPR020846">
    <property type="entry name" value="MFS_dom"/>
</dbReference>
<feature type="transmembrane region" description="Helical" evidence="7">
    <location>
        <begin position="86"/>
        <end position="104"/>
    </location>
</feature>
<dbReference type="GO" id="GO:0005351">
    <property type="term" value="F:carbohydrate:proton symporter activity"/>
    <property type="evidence" value="ECO:0007669"/>
    <property type="project" value="TreeGrafter"/>
</dbReference>
<feature type="transmembrane region" description="Helical" evidence="7">
    <location>
        <begin position="177"/>
        <end position="201"/>
    </location>
</feature>
<keyword evidence="10" id="KW-1185">Reference proteome</keyword>
<dbReference type="PROSITE" id="PS50850">
    <property type="entry name" value="MFS"/>
    <property type="match status" value="1"/>
</dbReference>
<sequence>MGFFQRFLPPNDRYAALMLYGMVFSTCFNGYDAGIMTVILADPQFRAYYAVNATKQGVIATIPWATTGFAQLIVGGSLANWIGRLWALRISIAVMIVGVVIQVVPNTYGVLILGRLTAGLGFGCVYIATSLYVAECAPRSLRGSFVGTVTQFGYQLGTFIAFWAGYGMSFHSSPYNIAWRVSNIIQIPIGITFVCISFFYIESPRWLLEKNPDSPELCLASLAKLRSGTINDEHVRLEFHELVASHEYRKRFNTGYWGIFSSAGMRKRLAYGVYAMALQQFGGIAALTMYAALIYESLGWNAGHQALAINGIQAALQLVIVLVNTFTVDRFGRKPLLIAGFTIQSLALLILSSLTTTYPDNTNRAACVAEVAMLFIVGLTYCWSNGPITPAIASEIFPQEVRDKAFGLSLLGQTVCLLALTQPWPRFNQEVGAKSYWLLFGLNVVALISVIFILPETKGISLERMDKLFGEVDAVAAGEESTSAEKIEAITYSGGDVKTAVTDHVEDHSQAAARKDEL</sequence>
<dbReference type="InterPro" id="IPR003663">
    <property type="entry name" value="Sugar/inositol_transpt"/>
</dbReference>
<dbReference type="InParanoid" id="A0A194WYE3"/>
<dbReference type="GO" id="GO:0016020">
    <property type="term" value="C:membrane"/>
    <property type="evidence" value="ECO:0007669"/>
    <property type="project" value="UniProtKB-SubCell"/>
</dbReference>
<comment type="subcellular location">
    <subcellularLocation>
        <location evidence="1">Membrane</location>
        <topology evidence="1">Multi-pass membrane protein</topology>
    </subcellularLocation>
</comment>
<dbReference type="RefSeq" id="XP_018067059.1">
    <property type="nucleotide sequence ID" value="XM_018222878.1"/>
</dbReference>
<keyword evidence="5 7" id="KW-1133">Transmembrane helix</keyword>
<dbReference type="PANTHER" id="PTHR48022:SF2">
    <property type="entry name" value="PLASTIDIC GLUCOSE TRANSPORTER 4"/>
    <property type="match status" value="1"/>
</dbReference>
<dbReference type="InterPro" id="IPR050360">
    <property type="entry name" value="MFS_Sugar_Transporters"/>
</dbReference>
<gene>
    <name evidence="9" type="ORF">LY89DRAFT_785298</name>
</gene>
<feature type="transmembrane region" description="Helical" evidence="7">
    <location>
        <begin position="110"/>
        <end position="133"/>
    </location>
</feature>
<evidence type="ECO:0000256" key="6">
    <source>
        <dbReference type="ARBA" id="ARBA00023136"/>
    </source>
</evidence>
<dbReference type="InterPro" id="IPR005828">
    <property type="entry name" value="MFS_sugar_transport-like"/>
</dbReference>
<keyword evidence="6 7" id="KW-0472">Membrane</keyword>